<name>A0A1H3PMD2_9PROT</name>
<dbReference type="STRING" id="44576.SAMN05421881_11036"/>
<organism evidence="2 3">
    <name type="scientific">Nitrosomonas halophila</name>
    <dbReference type="NCBI Taxonomy" id="44576"/>
    <lineage>
        <taxon>Bacteria</taxon>
        <taxon>Pseudomonadati</taxon>
        <taxon>Pseudomonadota</taxon>
        <taxon>Betaproteobacteria</taxon>
        <taxon>Nitrosomonadales</taxon>
        <taxon>Nitrosomonadaceae</taxon>
        <taxon>Nitrosomonas</taxon>
    </lineage>
</organism>
<dbReference type="OrthoDB" id="8547276at2"/>
<keyword evidence="3" id="KW-1185">Reference proteome</keyword>
<feature type="signal peptide" evidence="1">
    <location>
        <begin position="1"/>
        <end position="18"/>
    </location>
</feature>
<keyword evidence="1" id="KW-0732">Signal</keyword>
<dbReference type="Proteomes" id="UP000198640">
    <property type="component" value="Unassembled WGS sequence"/>
</dbReference>
<sequence>MKFIWIGLLALMSANSYAQIPPGMDGAQMQEMMRQMQGFQACIEKIDRSELKAFEQKSHQVGTEIEALCRAGKRQEAQERALAFGMEVAGHPSMQQIKACSQQFQSLIQPPQFYGLQEEAGESDRHVCDD</sequence>
<reference evidence="2 3" key="1">
    <citation type="submission" date="2016-10" db="EMBL/GenBank/DDBJ databases">
        <authorList>
            <person name="de Groot N.N."/>
        </authorList>
    </citation>
    <scope>NUCLEOTIDE SEQUENCE [LARGE SCALE GENOMIC DNA]</scope>
    <source>
        <strain evidence="2 3">Nm1</strain>
    </source>
</reference>
<evidence type="ECO:0000313" key="2">
    <source>
        <dbReference type="EMBL" id="SDZ02193.1"/>
    </source>
</evidence>
<dbReference type="EMBL" id="FNOY01000103">
    <property type="protein sequence ID" value="SDZ02193.1"/>
    <property type="molecule type" value="Genomic_DNA"/>
</dbReference>
<gene>
    <name evidence="2" type="ORF">SAMN05421881_11036</name>
</gene>
<proteinExistence type="predicted"/>
<dbReference type="RefSeq" id="WP_090415848.1">
    <property type="nucleotide sequence ID" value="NZ_FNOY01000103.1"/>
</dbReference>
<evidence type="ECO:0000256" key="1">
    <source>
        <dbReference type="SAM" id="SignalP"/>
    </source>
</evidence>
<protein>
    <submittedName>
        <fullName evidence="2">Uncharacterized protein</fullName>
    </submittedName>
</protein>
<feature type="chain" id="PRO_5011552940" evidence="1">
    <location>
        <begin position="19"/>
        <end position="130"/>
    </location>
</feature>
<evidence type="ECO:0000313" key="3">
    <source>
        <dbReference type="Proteomes" id="UP000198640"/>
    </source>
</evidence>
<accession>A0A1H3PMD2</accession>
<dbReference type="AlphaFoldDB" id="A0A1H3PMD2"/>